<feature type="region of interest" description="Disordered" evidence="4">
    <location>
        <begin position="83"/>
        <end position="108"/>
    </location>
</feature>
<feature type="region of interest" description="SAW" evidence="3">
    <location>
        <begin position="534"/>
        <end position="609"/>
    </location>
</feature>
<evidence type="ECO:0000256" key="2">
    <source>
        <dbReference type="ARBA" id="ARBA00023163"/>
    </source>
</evidence>
<organism evidence="5 6">
    <name type="scientific">Salvia divinorum</name>
    <name type="common">Maria pastora</name>
    <name type="synonym">Diviner's sage</name>
    <dbReference type="NCBI Taxonomy" id="28513"/>
    <lineage>
        <taxon>Eukaryota</taxon>
        <taxon>Viridiplantae</taxon>
        <taxon>Streptophyta</taxon>
        <taxon>Embryophyta</taxon>
        <taxon>Tracheophyta</taxon>
        <taxon>Spermatophyta</taxon>
        <taxon>Magnoliopsida</taxon>
        <taxon>eudicotyledons</taxon>
        <taxon>Gunneridae</taxon>
        <taxon>Pentapetalae</taxon>
        <taxon>asterids</taxon>
        <taxon>lamiids</taxon>
        <taxon>Lamiales</taxon>
        <taxon>Lamiaceae</taxon>
        <taxon>Nepetoideae</taxon>
        <taxon>Mentheae</taxon>
        <taxon>Salviinae</taxon>
        <taxon>Salvia</taxon>
        <taxon>Salvia subgen. Calosphace</taxon>
    </lineage>
</organism>
<keyword evidence="1" id="KW-0805">Transcription regulation</keyword>
<dbReference type="EMBL" id="JBEAFC010000011">
    <property type="protein sequence ID" value="KAL1537247.1"/>
    <property type="molecule type" value="Genomic_DNA"/>
</dbReference>
<dbReference type="Pfam" id="PF03514">
    <property type="entry name" value="GRAS"/>
    <property type="match status" value="1"/>
</dbReference>
<accession>A0ABD1FZH8</accession>
<protein>
    <submittedName>
        <fullName evidence="5">Scarecrow-like 8</fullName>
    </submittedName>
</protein>
<proteinExistence type="inferred from homology"/>
<keyword evidence="2" id="KW-0804">Transcription</keyword>
<comment type="caution">
    <text evidence="3">Lacks conserved residue(s) required for the propagation of feature annotation.</text>
</comment>
<evidence type="ECO:0000313" key="6">
    <source>
        <dbReference type="Proteomes" id="UP001567538"/>
    </source>
</evidence>
<reference evidence="5 6" key="1">
    <citation type="submission" date="2024-06" db="EMBL/GenBank/DDBJ databases">
        <title>A chromosome level genome sequence of Diviner's sage (Salvia divinorum).</title>
        <authorList>
            <person name="Ford S.A."/>
            <person name="Ro D.-K."/>
            <person name="Ness R.W."/>
            <person name="Phillips M.A."/>
        </authorList>
    </citation>
    <scope>NUCLEOTIDE SEQUENCE [LARGE SCALE GENOMIC DNA]</scope>
    <source>
        <strain evidence="5">SAF-2024a</strain>
        <tissue evidence="5">Leaf</tissue>
    </source>
</reference>
<feature type="region of interest" description="VHIID" evidence="3">
    <location>
        <begin position="315"/>
        <end position="380"/>
    </location>
</feature>
<gene>
    <name evidence="5" type="primary">SCL13</name>
    <name evidence="5" type="ORF">AAHA92_29781</name>
</gene>
<feature type="compositionally biased region" description="Low complexity" evidence="4">
    <location>
        <begin position="137"/>
        <end position="150"/>
    </location>
</feature>
<feature type="short sequence motif" description="VHIID" evidence="3">
    <location>
        <begin position="346"/>
        <end position="350"/>
    </location>
</feature>
<feature type="region of interest" description="Disordered" evidence="4">
    <location>
        <begin position="137"/>
        <end position="157"/>
    </location>
</feature>
<dbReference type="AlphaFoldDB" id="A0ABD1FZH8"/>
<dbReference type="PANTHER" id="PTHR31636">
    <property type="entry name" value="OSJNBA0084A10.13 PROTEIN-RELATED"/>
    <property type="match status" value="1"/>
</dbReference>
<feature type="region of interest" description="Leucine repeat II (LRII)" evidence="3">
    <location>
        <begin position="396"/>
        <end position="428"/>
    </location>
</feature>
<dbReference type="InterPro" id="IPR005202">
    <property type="entry name" value="TF_GRAS"/>
</dbReference>
<evidence type="ECO:0000256" key="3">
    <source>
        <dbReference type="PROSITE-ProRule" id="PRU01191"/>
    </source>
</evidence>
<sequence>MVNLYVHRFSSTPFKKAKNRKNSFLSQPETIPAENLYTLQVEGFLLTIEVQVRIRFFLPMRTSQTSATLQSFYNQPMQQNDSYGSSTFQILNNDSTGSRSQGNEVSSQTYPDQFFTLESTPAIDYATYSSPSAISVSSSRSPFSPQGSQSYASDLYQPSDNTYGSPLSGCSGVDDENKLLHALWVLRNELLGPESDTDDSGTFNGVVSQPSPFTRYNKILEMAPHMNLKQLLVACAEIVSEADTISMSDRQVAISAAEALMEILEKNVSVSGEPAQRLGAYMLEGLRARLLSSGSIIYKKLKCKEPTSSEMMSYMGVLYQIVPYYKFAYMSSNVIIGEAMENENRIHIIDFQIAQGSQWMSLIQALSRRPGGPPCIRITGVDDSQSAHARGGGLELVGQKLAQLAQSCGVPFEFNGAAMSGCQVQLEHLKVRHGEALAVNFPYILHHMPDESVSTTNHRDRLLRLIKSLSPKIVTLVEQESNTNTSTFTQRFCETLDYYTAMFESIDAGRPRDDRQRISAEEHCVAKDVVNIIACEGVERVERHEVFGKWRMRLAMAGFSQLRLSPSVSSSVRDMLREYSSNYRIADPGNGALYLGWKNRALATASAWR</sequence>
<evidence type="ECO:0000256" key="1">
    <source>
        <dbReference type="ARBA" id="ARBA00023015"/>
    </source>
</evidence>
<evidence type="ECO:0000313" key="5">
    <source>
        <dbReference type="EMBL" id="KAL1537247.1"/>
    </source>
</evidence>
<comment type="caution">
    <text evidence="5">The sequence shown here is derived from an EMBL/GenBank/DDBJ whole genome shotgun (WGS) entry which is preliminary data.</text>
</comment>
<evidence type="ECO:0000256" key="4">
    <source>
        <dbReference type="SAM" id="MobiDB-lite"/>
    </source>
</evidence>
<keyword evidence="6" id="KW-1185">Reference proteome</keyword>
<dbReference type="PROSITE" id="PS50985">
    <property type="entry name" value="GRAS"/>
    <property type="match status" value="1"/>
</dbReference>
<dbReference type="Proteomes" id="UP001567538">
    <property type="component" value="Unassembled WGS sequence"/>
</dbReference>
<name>A0ABD1FZH8_SALDI</name>
<comment type="similarity">
    <text evidence="3">Belongs to the GRAS family.</text>
</comment>